<reference evidence="1" key="1">
    <citation type="submission" date="2020-10" db="EMBL/GenBank/DDBJ databases">
        <authorList>
            <person name="Castelo-Branco R."/>
            <person name="Eusebio N."/>
            <person name="Adriana R."/>
            <person name="Vieira A."/>
            <person name="Brugerolle De Fraissinette N."/>
            <person name="Rezende De Castro R."/>
            <person name="Schneider M.P."/>
            <person name="Vasconcelos V."/>
            <person name="Leao P.N."/>
        </authorList>
    </citation>
    <scope>NUCLEOTIDE SEQUENCE</scope>
    <source>
        <strain evidence="1">LEGE 07310</strain>
    </source>
</reference>
<dbReference type="Gene3D" id="2.60.40.1190">
    <property type="match status" value="1"/>
</dbReference>
<dbReference type="AlphaFoldDB" id="A0A8J7DB71"/>
<dbReference type="EMBL" id="JADEXG010000015">
    <property type="protein sequence ID" value="MBE9077317.1"/>
    <property type="molecule type" value="Genomic_DNA"/>
</dbReference>
<accession>A0A8J7DB71</accession>
<organism evidence="1 2">
    <name type="scientific">Vasconcelosia minhoensis LEGE 07310</name>
    <dbReference type="NCBI Taxonomy" id="915328"/>
    <lineage>
        <taxon>Bacteria</taxon>
        <taxon>Bacillati</taxon>
        <taxon>Cyanobacteriota</taxon>
        <taxon>Cyanophyceae</taxon>
        <taxon>Nodosilineales</taxon>
        <taxon>Cymatolegaceae</taxon>
        <taxon>Vasconcelosia</taxon>
        <taxon>Vasconcelosia minhoensis</taxon>
    </lineage>
</organism>
<keyword evidence="2" id="KW-1185">Reference proteome</keyword>
<dbReference type="RefSeq" id="WP_193905975.1">
    <property type="nucleotide sequence ID" value="NZ_JADEXG010000015.1"/>
</dbReference>
<proteinExistence type="predicted"/>
<comment type="caution">
    <text evidence="1">The sequence shown here is derived from an EMBL/GenBank/DDBJ whole genome shotgun (WGS) entry which is preliminary data.</text>
</comment>
<dbReference type="Proteomes" id="UP000636505">
    <property type="component" value="Unassembled WGS sequence"/>
</dbReference>
<protein>
    <submittedName>
        <fullName evidence="1">DOMON-like domain-containing protein</fullName>
    </submittedName>
</protein>
<evidence type="ECO:0000313" key="1">
    <source>
        <dbReference type="EMBL" id="MBE9077317.1"/>
    </source>
</evidence>
<dbReference type="CDD" id="cd09627">
    <property type="entry name" value="DOMON_murB_like"/>
    <property type="match status" value="1"/>
</dbReference>
<name>A0A8J7DB71_9CYAN</name>
<evidence type="ECO:0000313" key="2">
    <source>
        <dbReference type="Proteomes" id="UP000636505"/>
    </source>
</evidence>
<gene>
    <name evidence="1" type="ORF">IQ241_08415</name>
</gene>
<sequence length="182" mass="20741">MTQPFRLYPFATSPDLQLTGSIARAGTNFAIAYQLQGDIDKLVMPPAKDHPSRRDRLWEHTCFEFFLASPKAKPYWEFNLSPSGDWNAYHLTDYRQNLRQEERINTLSFVMAQFPLEAAPSAGQTYHLSLDLDLTPLIAPHQPLAVGISAVVETPSGITYWALTHPEPQPDFHRRDSFTLRL</sequence>